<dbReference type="InterPro" id="IPR036397">
    <property type="entry name" value="RNaseH_sf"/>
</dbReference>
<dbReference type="InterPro" id="IPR001584">
    <property type="entry name" value="Integrase_cat-core"/>
</dbReference>
<dbReference type="Proteomes" id="UP001589703">
    <property type="component" value="Unassembled WGS sequence"/>
</dbReference>
<dbReference type="PROSITE" id="PS50994">
    <property type="entry name" value="INTEGRASE"/>
    <property type="match status" value="1"/>
</dbReference>
<organism evidence="4 5">
    <name type="scientific">Streptomyces thermocoprophilus</name>
    <dbReference type="NCBI Taxonomy" id="78356"/>
    <lineage>
        <taxon>Bacteria</taxon>
        <taxon>Bacillati</taxon>
        <taxon>Actinomycetota</taxon>
        <taxon>Actinomycetes</taxon>
        <taxon>Kitasatosporales</taxon>
        <taxon>Streptomycetaceae</taxon>
        <taxon>Streptomyces</taxon>
    </lineage>
</organism>
<dbReference type="InterPro" id="IPR012337">
    <property type="entry name" value="RNaseH-like_sf"/>
</dbReference>
<evidence type="ECO:0000259" key="3">
    <source>
        <dbReference type="PROSITE" id="PS50994"/>
    </source>
</evidence>
<dbReference type="PANTHER" id="PTHR47515">
    <property type="entry name" value="LOW CALCIUM RESPONSE LOCUS PROTEIN T"/>
    <property type="match status" value="1"/>
</dbReference>
<evidence type="ECO:0000256" key="1">
    <source>
        <dbReference type="ARBA" id="ARBA00002286"/>
    </source>
</evidence>
<dbReference type="Pfam" id="PF13683">
    <property type="entry name" value="rve_3"/>
    <property type="match status" value="1"/>
</dbReference>
<comment type="caution">
    <text evidence="4">The sequence shown here is derived from an EMBL/GenBank/DDBJ whole genome shotgun (WGS) entry which is preliminary data.</text>
</comment>
<keyword evidence="2" id="KW-0175">Coiled coil</keyword>
<proteinExistence type="predicted"/>
<dbReference type="InterPro" id="IPR002514">
    <property type="entry name" value="Transposase_8"/>
</dbReference>
<reference evidence="4 5" key="1">
    <citation type="submission" date="2024-09" db="EMBL/GenBank/DDBJ databases">
        <authorList>
            <person name="Sun Q."/>
            <person name="Mori K."/>
        </authorList>
    </citation>
    <scope>NUCLEOTIDE SEQUENCE [LARGE SCALE GENOMIC DNA]</scope>
    <source>
        <strain evidence="4 5">JCM 10918</strain>
    </source>
</reference>
<dbReference type="Pfam" id="PF13276">
    <property type="entry name" value="HTH_21"/>
    <property type="match status" value="1"/>
</dbReference>
<dbReference type="InterPro" id="IPR009057">
    <property type="entry name" value="Homeodomain-like_sf"/>
</dbReference>
<accession>A0ABV5VP23</accession>
<dbReference type="Gene3D" id="3.30.420.10">
    <property type="entry name" value="Ribonuclease H-like superfamily/Ribonuclease H"/>
    <property type="match status" value="1"/>
</dbReference>
<dbReference type="SUPFAM" id="SSF46689">
    <property type="entry name" value="Homeodomain-like"/>
    <property type="match status" value="1"/>
</dbReference>
<gene>
    <name evidence="4" type="ORF">ACFFRO_30915</name>
</gene>
<dbReference type="InterPro" id="IPR025948">
    <property type="entry name" value="HTH-like_dom"/>
</dbReference>
<dbReference type="RefSeq" id="WP_245863317.1">
    <property type="nucleotide sequence ID" value="NZ_JBHMAR010000139.1"/>
</dbReference>
<dbReference type="Pfam" id="PF01527">
    <property type="entry name" value="HTH_Tnp_1"/>
    <property type="match status" value="1"/>
</dbReference>
<dbReference type="PANTHER" id="PTHR47515:SF1">
    <property type="entry name" value="BLR2054 PROTEIN"/>
    <property type="match status" value="1"/>
</dbReference>
<feature type="coiled-coil region" evidence="2">
    <location>
        <begin position="62"/>
        <end position="96"/>
    </location>
</feature>
<feature type="domain" description="Integrase catalytic" evidence="3">
    <location>
        <begin position="216"/>
        <end position="377"/>
    </location>
</feature>
<protein>
    <submittedName>
        <fullName evidence="4">IS3 family transposase</fullName>
    </submittedName>
</protein>
<dbReference type="NCBIfam" id="NF033516">
    <property type="entry name" value="transpos_IS3"/>
    <property type="match status" value="1"/>
</dbReference>
<evidence type="ECO:0000256" key="2">
    <source>
        <dbReference type="SAM" id="Coils"/>
    </source>
</evidence>
<dbReference type="InterPro" id="IPR048020">
    <property type="entry name" value="Transpos_IS3"/>
</dbReference>
<dbReference type="EMBL" id="JBHMAR010000139">
    <property type="protein sequence ID" value="MFB9739467.1"/>
    <property type="molecule type" value="Genomic_DNA"/>
</dbReference>
<comment type="function">
    <text evidence="1">Involved in the transposition of the insertion sequence.</text>
</comment>
<evidence type="ECO:0000313" key="4">
    <source>
        <dbReference type="EMBL" id="MFB9739467.1"/>
    </source>
</evidence>
<evidence type="ECO:0000313" key="5">
    <source>
        <dbReference type="Proteomes" id="UP001589703"/>
    </source>
</evidence>
<dbReference type="SUPFAM" id="SSF53098">
    <property type="entry name" value="Ribonuclease H-like"/>
    <property type="match status" value="1"/>
</dbReference>
<keyword evidence="5" id="KW-1185">Reference proteome</keyword>
<name>A0ABV5VP23_9ACTN</name>
<sequence>MLGEGRIITMARRRHTPEQIIRKLREADRLLAEGGEVADVARHLEISEATYHRWRAQFGGMKADDVKRLKELEAENARLKRIVADKELEIDALREIGQGKLVSPSRRRRAVAMLQERLGLSQRRACRIVGQHRSTQRYQPADADPDSDLRERLRRFARAHPRWGYRRAHAVLVREGLVVNRKKIQRLWREEGLRVPAKRSKRRRLGESVAPATRLRAERPDHVWALDYQFDVTAAGRTIKILHVVDEFTRESLADLVAYSIDADATVACLDKIAAVRGFPQFIRCDNGPELTAAALRDWCRFTSTRTSYIEPGSPWQNPWVESYGGRMRDELLAVEQFDTLLEAQVLVADWREEYNNYRPHSALGMLTPAEFAQRWRSQHQPQLS</sequence>